<dbReference type="SUPFAM" id="SSF48452">
    <property type="entry name" value="TPR-like"/>
    <property type="match status" value="1"/>
</dbReference>
<dbReference type="Gene3D" id="1.25.40.10">
    <property type="entry name" value="Tetratricopeptide repeat domain"/>
    <property type="match status" value="1"/>
</dbReference>
<dbReference type="InterPro" id="IPR011990">
    <property type="entry name" value="TPR-like_helical_dom_sf"/>
</dbReference>
<organism evidence="2 3">
    <name type="scientific">Hydnomerulius pinastri MD-312</name>
    <dbReference type="NCBI Taxonomy" id="994086"/>
    <lineage>
        <taxon>Eukaryota</taxon>
        <taxon>Fungi</taxon>
        <taxon>Dikarya</taxon>
        <taxon>Basidiomycota</taxon>
        <taxon>Agaricomycotina</taxon>
        <taxon>Agaricomycetes</taxon>
        <taxon>Agaricomycetidae</taxon>
        <taxon>Boletales</taxon>
        <taxon>Boletales incertae sedis</taxon>
        <taxon>Leucogyrophana</taxon>
    </lineage>
</organism>
<protein>
    <recommendedName>
        <fullName evidence="4">C2 domain-containing protein</fullName>
    </recommendedName>
</protein>
<reference evidence="2 3" key="1">
    <citation type="submission" date="2014-04" db="EMBL/GenBank/DDBJ databases">
        <title>Evolutionary Origins and Diversification of the Mycorrhizal Mutualists.</title>
        <authorList>
            <consortium name="DOE Joint Genome Institute"/>
            <consortium name="Mycorrhizal Genomics Consortium"/>
            <person name="Kohler A."/>
            <person name="Kuo A."/>
            <person name="Nagy L.G."/>
            <person name="Floudas D."/>
            <person name="Copeland A."/>
            <person name="Barry K.W."/>
            <person name="Cichocki N."/>
            <person name="Veneault-Fourrey C."/>
            <person name="LaButti K."/>
            <person name="Lindquist E.A."/>
            <person name="Lipzen A."/>
            <person name="Lundell T."/>
            <person name="Morin E."/>
            <person name="Murat C."/>
            <person name="Riley R."/>
            <person name="Ohm R."/>
            <person name="Sun H."/>
            <person name="Tunlid A."/>
            <person name="Henrissat B."/>
            <person name="Grigoriev I.V."/>
            <person name="Hibbett D.S."/>
            <person name="Martin F."/>
        </authorList>
    </citation>
    <scope>NUCLEOTIDE SEQUENCE [LARGE SCALE GENOMIC DNA]</scope>
    <source>
        <strain evidence="2 3">MD-312</strain>
    </source>
</reference>
<gene>
    <name evidence="2" type="ORF">HYDPIDRAFT_33436</name>
</gene>
<evidence type="ECO:0000256" key="1">
    <source>
        <dbReference type="SAM" id="MobiDB-lite"/>
    </source>
</evidence>
<accession>A0A0C9VNJ2</accession>
<dbReference type="AlphaFoldDB" id="A0A0C9VNJ2"/>
<evidence type="ECO:0008006" key="4">
    <source>
        <dbReference type="Google" id="ProtNLM"/>
    </source>
</evidence>
<dbReference type="EMBL" id="KN839894">
    <property type="protein sequence ID" value="KIJ59205.1"/>
    <property type="molecule type" value="Genomic_DNA"/>
</dbReference>
<evidence type="ECO:0000313" key="3">
    <source>
        <dbReference type="Proteomes" id="UP000053820"/>
    </source>
</evidence>
<keyword evidence="3" id="KW-1185">Reference proteome</keyword>
<proteinExistence type="predicted"/>
<dbReference type="HOGENOM" id="CLU_036463_0_0_1"/>
<dbReference type="Proteomes" id="UP000053820">
    <property type="component" value="Unassembled WGS sequence"/>
</dbReference>
<name>A0A0C9VNJ2_9AGAM</name>
<feature type="region of interest" description="Disordered" evidence="1">
    <location>
        <begin position="1"/>
        <end position="23"/>
    </location>
</feature>
<dbReference type="OrthoDB" id="2682992at2759"/>
<evidence type="ECO:0000313" key="2">
    <source>
        <dbReference type="EMBL" id="KIJ59205.1"/>
    </source>
</evidence>
<sequence length="474" mass="52886">MKRASVDESPSTDGSRAKRAKTVAPDQRVMITNLKATNVAAGLRRIPAGFYVSVSSGNDNWKTTNKPACPISGTTEWKDLIDLPSDVSAEVHIRIYASFELGYTLGQGEVLRKFSITVGDLLEHSRSSRAIVFSARAGEVLSPCTSLEVTVEEVLPSDDVLHRPAAACVETRPHEELFLAQATDVGHNHMHHYYKNWQESRLDQAIREFRRVVDRCQSDHPGRSAALSNLAMAKFISCQVREAYLDLDEPISLFREALDLRPHDHPDRPCTLINLSIALLARFRGRGHITLADADDAEELLQRVLDICPAESYAYKAAFLVNAFSCHSREDNRPVPHISAPASSASWQLPSSLNELARLLRECETRDDPRLLDDVIAQHLAAENYLIADGREWVVLQNNLIVALTMRFERQGRVQDLEESIQRGRVLSLSCPNDSGIINNLAIALSRRFEQRGDGNDVDEAIQHHRAALQLRPA</sequence>
<feature type="non-terminal residue" evidence="2">
    <location>
        <position position="474"/>
    </location>
</feature>